<organism evidence="1 2">
    <name type="scientific">Campylobacter concisus</name>
    <dbReference type="NCBI Taxonomy" id="199"/>
    <lineage>
        <taxon>Bacteria</taxon>
        <taxon>Pseudomonadati</taxon>
        <taxon>Campylobacterota</taxon>
        <taxon>Epsilonproteobacteria</taxon>
        <taxon>Campylobacterales</taxon>
        <taxon>Campylobacteraceae</taxon>
        <taxon>Campylobacter</taxon>
    </lineage>
</organism>
<protein>
    <submittedName>
        <fullName evidence="1">Uncharacterized protein</fullName>
    </submittedName>
</protein>
<evidence type="ECO:0000313" key="2">
    <source>
        <dbReference type="Proteomes" id="UP000241854"/>
    </source>
</evidence>
<evidence type="ECO:0000313" key="1">
    <source>
        <dbReference type="EMBL" id="AVX44337.1"/>
    </source>
</evidence>
<proteinExistence type="predicted"/>
<reference evidence="1 2" key="1">
    <citation type="journal article" date="2018" name="Emerg. Microbes Infect.">
        <title>Genomic analysis of oral Campylobacter concisus strains identified a potential bacterial molecular marker associated with active Crohn's disease.</title>
        <authorList>
            <person name="Liu F."/>
            <person name="Ma R."/>
            <person name="Tay C.Y.A."/>
            <person name="Octavia S."/>
            <person name="Lan R."/>
            <person name="Chung H.K.L."/>
            <person name="Riordan S.M."/>
            <person name="Grimm M.C."/>
            <person name="Leong R.W."/>
            <person name="Tanaka M.M."/>
            <person name="Connor S."/>
            <person name="Zhang L."/>
        </authorList>
    </citation>
    <scope>NUCLEOTIDE SEQUENCE [LARGE SCALE GENOMIC DNA]</scope>
    <source>
        <strain evidence="1 2">P2CDO4</strain>
    </source>
</reference>
<dbReference type="EMBL" id="CP021642">
    <property type="protein sequence ID" value="AVX44337.1"/>
    <property type="molecule type" value="Genomic_DNA"/>
</dbReference>
<gene>
    <name evidence="1" type="ORF">CCS77_1276</name>
</gene>
<accession>A0A2R4P0X5</accession>
<dbReference type="Proteomes" id="UP000241854">
    <property type="component" value="Chromosome"/>
</dbReference>
<name>A0A2R4P0X5_9BACT</name>
<sequence length="56" mass="6669">MRCCLDAKLNLAYIFIRWHILKFDKFKMIASFAFAILLTSPHDINLIAQNYFLLDF</sequence>
<dbReference type="AlphaFoldDB" id="A0A2R4P0X5"/>